<dbReference type="GO" id="GO:0051082">
    <property type="term" value="F:unfolded protein binding"/>
    <property type="evidence" value="ECO:0007669"/>
    <property type="project" value="InterPro"/>
</dbReference>
<keyword evidence="2" id="KW-0143">Chaperone</keyword>
<dbReference type="EMBL" id="BRYA01000118">
    <property type="protein sequence ID" value="GMI40067.1"/>
    <property type="molecule type" value="Genomic_DNA"/>
</dbReference>
<gene>
    <name evidence="4" type="ORF">TrCOL_g935</name>
</gene>
<dbReference type="InterPro" id="IPR009053">
    <property type="entry name" value="Prefoldin"/>
</dbReference>
<dbReference type="SUPFAM" id="SSF46579">
    <property type="entry name" value="Prefoldin"/>
    <property type="match status" value="1"/>
</dbReference>
<dbReference type="CDD" id="cd23163">
    <property type="entry name" value="Prefoldin_2"/>
    <property type="match status" value="1"/>
</dbReference>
<feature type="compositionally biased region" description="Basic and acidic residues" evidence="3">
    <location>
        <begin position="101"/>
        <end position="123"/>
    </location>
</feature>
<dbReference type="FunFam" id="1.10.287.370:FF:000002">
    <property type="entry name" value="Prefoldin subunit 2"/>
    <property type="match status" value="1"/>
</dbReference>
<organism evidence="4 5">
    <name type="scientific">Triparma columacea</name>
    <dbReference type="NCBI Taxonomy" id="722753"/>
    <lineage>
        <taxon>Eukaryota</taxon>
        <taxon>Sar</taxon>
        <taxon>Stramenopiles</taxon>
        <taxon>Ochrophyta</taxon>
        <taxon>Bolidophyceae</taxon>
        <taxon>Parmales</taxon>
        <taxon>Triparmaceae</taxon>
        <taxon>Triparma</taxon>
    </lineage>
</organism>
<reference evidence="5" key="1">
    <citation type="journal article" date="2023" name="Commun. Biol.">
        <title>Genome analysis of Parmales, the sister group of diatoms, reveals the evolutionary specialization of diatoms from phago-mixotrophs to photoautotrophs.</title>
        <authorList>
            <person name="Ban H."/>
            <person name="Sato S."/>
            <person name="Yoshikawa S."/>
            <person name="Yamada K."/>
            <person name="Nakamura Y."/>
            <person name="Ichinomiya M."/>
            <person name="Sato N."/>
            <person name="Blanc-Mathieu R."/>
            <person name="Endo H."/>
            <person name="Kuwata A."/>
            <person name="Ogata H."/>
        </authorList>
    </citation>
    <scope>NUCLEOTIDE SEQUENCE [LARGE SCALE GENOMIC DNA]</scope>
</reference>
<evidence type="ECO:0000256" key="3">
    <source>
        <dbReference type="SAM" id="MobiDB-lite"/>
    </source>
</evidence>
<evidence type="ECO:0000256" key="1">
    <source>
        <dbReference type="ARBA" id="ARBA00008045"/>
    </source>
</evidence>
<evidence type="ECO:0008006" key="6">
    <source>
        <dbReference type="Google" id="ProtNLM"/>
    </source>
</evidence>
<dbReference type="InterPro" id="IPR002777">
    <property type="entry name" value="PFD_beta-like"/>
</dbReference>
<comment type="caution">
    <text evidence="4">The sequence shown here is derived from an EMBL/GenBank/DDBJ whole genome shotgun (WGS) entry which is preliminary data.</text>
</comment>
<keyword evidence="5" id="KW-1185">Reference proteome</keyword>
<comment type="similarity">
    <text evidence="1">Belongs to the prefoldin subunit beta family.</text>
</comment>
<evidence type="ECO:0000313" key="4">
    <source>
        <dbReference type="EMBL" id="GMI40067.1"/>
    </source>
</evidence>
<sequence>MVDEASPDQQAVIQKYKQLESQCRQFVTKISELELERNEHDLVVRTLTPLSPTRKAFRLVGGVLVERTVASVLPSVQENRSNIQSVLENLQKMLDAKTGEMKEWKAKHNIKTQEEAQAEERRMQQQRGLEGPSEVA</sequence>
<protein>
    <recommendedName>
        <fullName evidence="6">Prefoldin subunit 2</fullName>
    </recommendedName>
</protein>
<accession>A0A9W7GBA9</accession>
<dbReference type="Proteomes" id="UP001165065">
    <property type="component" value="Unassembled WGS sequence"/>
</dbReference>
<dbReference type="Gene3D" id="1.10.287.370">
    <property type="match status" value="1"/>
</dbReference>
<evidence type="ECO:0000256" key="2">
    <source>
        <dbReference type="ARBA" id="ARBA00023186"/>
    </source>
</evidence>
<dbReference type="PANTHER" id="PTHR13303">
    <property type="entry name" value="PREFOLDIN SUBUNIT 2"/>
    <property type="match status" value="1"/>
</dbReference>
<dbReference type="GO" id="GO:0016272">
    <property type="term" value="C:prefoldin complex"/>
    <property type="evidence" value="ECO:0007669"/>
    <property type="project" value="InterPro"/>
</dbReference>
<name>A0A9W7GBA9_9STRA</name>
<dbReference type="InterPro" id="IPR027235">
    <property type="entry name" value="PFD2"/>
</dbReference>
<feature type="region of interest" description="Disordered" evidence="3">
    <location>
        <begin position="101"/>
        <end position="136"/>
    </location>
</feature>
<proteinExistence type="inferred from homology"/>
<dbReference type="Pfam" id="PF01920">
    <property type="entry name" value="Prefoldin_2"/>
    <property type="match status" value="1"/>
</dbReference>
<evidence type="ECO:0000313" key="5">
    <source>
        <dbReference type="Proteomes" id="UP001165065"/>
    </source>
</evidence>
<dbReference type="AlphaFoldDB" id="A0A9W7GBA9"/>
<dbReference type="GO" id="GO:0006457">
    <property type="term" value="P:protein folding"/>
    <property type="evidence" value="ECO:0007669"/>
    <property type="project" value="InterPro"/>
</dbReference>
<dbReference type="OrthoDB" id="29646at2759"/>